<dbReference type="EMBL" id="CATNWA010005007">
    <property type="protein sequence ID" value="CAI9549165.1"/>
    <property type="molecule type" value="Genomic_DNA"/>
</dbReference>
<feature type="non-terminal residue" evidence="1">
    <location>
        <position position="1"/>
    </location>
</feature>
<protein>
    <submittedName>
        <fullName evidence="1">Uncharacterized protein</fullName>
    </submittedName>
</protein>
<comment type="caution">
    <text evidence="1">The sequence shown here is derived from an EMBL/GenBank/DDBJ whole genome shotgun (WGS) entry which is preliminary data.</text>
</comment>
<keyword evidence="2" id="KW-1185">Reference proteome</keyword>
<name>A0ABN9BNV6_9NEOB</name>
<organism evidence="1 2">
    <name type="scientific">Staurois parvus</name>
    <dbReference type="NCBI Taxonomy" id="386267"/>
    <lineage>
        <taxon>Eukaryota</taxon>
        <taxon>Metazoa</taxon>
        <taxon>Chordata</taxon>
        <taxon>Craniata</taxon>
        <taxon>Vertebrata</taxon>
        <taxon>Euteleostomi</taxon>
        <taxon>Amphibia</taxon>
        <taxon>Batrachia</taxon>
        <taxon>Anura</taxon>
        <taxon>Neobatrachia</taxon>
        <taxon>Ranoidea</taxon>
        <taxon>Ranidae</taxon>
        <taxon>Staurois</taxon>
    </lineage>
</organism>
<evidence type="ECO:0000313" key="2">
    <source>
        <dbReference type="Proteomes" id="UP001162483"/>
    </source>
</evidence>
<evidence type="ECO:0000313" key="1">
    <source>
        <dbReference type="EMBL" id="CAI9549165.1"/>
    </source>
</evidence>
<sequence>PAFTISALPEPRIHYIRSPPTPHSLYTLVSRTPHSLYPLSPGDPAFTISGLPQYTEHGNAIIFSKYKLLNTFSHQQYIAVL</sequence>
<gene>
    <name evidence="1" type="ORF">SPARVUS_LOCUS3291683</name>
</gene>
<dbReference type="Proteomes" id="UP001162483">
    <property type="component" value="Unassembled WGS sequence"/>
</dbReference>
<accession>A0ABN9BNV6</accession>
<proteinExistence type="predicted"/>
<reference evidence="1" key="1">
    <citation type="submission" date="2023-05" db="EMBL/GenBank/DDBJ databases">
        <authorList>
            <person name="Stuckert A."/>
        </authorList>
    </citation>
    <scope>NUCLEOTIDE SEQUENCE</scope>
</reference>